<evidence type="ECO:0000313" key="12">
    <source>
        <dbReference type="Proteomes" id="UP000282613"/>
    </source>
</evidence>
<keyword evidence="4" id="KW-0694">RNA-binding</keyword>
<dbReference type="GO" id="GO:0008097">
    <property type="term" value="F:5S rRNA binding"/>
    <property type="evidence" value="ECO:0007669"/>
    <property type="project" value="InterPro"/>
</dbReference>
<keyword evidence="3" id="KW-0963">Cytoplasm</keyword>
<dbReference type="CDD" id="cd00432">
    <property type="entry name" value="Ribosomal_L18_L5e"/>
    <property type="match status" value="1"/>
</dbReference>
<dbReference type="InterPro" id="IPR005485">
    <property type="entry name" value="Rbsml_uL18_euk_arch"/>
</dbReference>
<protein>
    <recommendedName>
        <fullName evidence="7">Large ribosomal subunit protein uL18</fullName>
    </recommendedName>
    <alternativeName>
        <fullName evidence="8">60S ribosomal protein L5</fullName>
    </alternativeName>
</protein>
<dbReference type="FunFam" id="3.30.420.100:FF:000002">
    <property type="entry name" value="60S ribosomal protein L5"/>
    <property type="match status" value="1"/>
</dbReference>
<dbReference type="Gene3D" id="3.30.420.100">
    <property type="match status" value="1"/>
</dbReference>
<evidence type="ECO:0000256" key="4">
    <source>
        <dbReference type="ARBA" id="ARBA00022730"/>
    </source>
</evidence>
<comment type="subcellular location">
    <subcellularLocation>
        <location evidence="1">Cytoplasm</location>
    </subcellularLocation>
</comment>
<reference evidence="13" key="1">
    <citation type="submission" date="2017-02" db="UniProtKB">
        <authorList>
            <consortium name="WormBaseParasite"/>
        </authorList>
    </citation>
    <scope>IDENTIFICATION</scope>
</reference>
<organism evidence="13">
    <name type="scientific">Taenia asiatica</name>
    <name type="common">Asian tapeworm</name>
    <dbReference type="NCBI Taxonomy" id="60517"/>
    <lineage>
        <taxon>Eukaryota</taxon>
        <taxon>Metazoa</taxon>
        <taxon>Spiralia</taxon>
        <taxon>Lophotrochozoa</taxon>
        <taxon>Platyhelminthes</taxon>
        <taxon>Cestoda</taxon>
        <taxon>Eucestoda</taxon>
        <taxon>Cyclophyllidea</taxon>
        <taxon>Taeniidae</taxon>
        <taxon>Taenia</taxon>
    </lineage>
</organism>
<dbReference type="InterPro" id="IPR057268">
    <property type="entry name" value="Ribosomal_L18"/>
</dbReference>
<dbReference type="HAMAP" id="MF_01337_A">
    <property type="entry name" value="Ribosomal_uL18_A"/>
    <property type="match status" value="1"/>
</dbReference>
<evidence type="ECO:0000256" key="6">
    <source>
        <dbReference type="ARBA" id="ARBA00023274"/>
    </source>
</evidence>
<dbReference type="Gene3D" id="3.40.50.1820">
    <property type="entry name" value="alpha/beta hydrolase"/>
    <property type="match status" value="1"/>
</dbReference>
<dbReference type="Pfam" id="PF17144">
    <property type="entry name" value="Ribosomal_L5e"/>
    <property type="match status" value="1"/>
</dbReference>
<gene>
    <name evidence="11" type="ORF">TASK_LOCUS6247</name>
</gene>
<evidence type="ECO:0000256" key="2">
    <source>
        <dbReference type="ARBA" id="ARBA00007116"/>
    </source>
</evidence>
<dbReference type="EMBL" id="UYRS01018482">
    <property type="protein sequence ID" value="VDK36351.1"/>
    <property type="molecule type" value="Genomic_DNA"/>
</dbReference>
<dbReference type="OrthoDB" id="1618453at2759"/>
<dbReference type="InterPro" id="IPR022742">
    <property type="entry name" value="Hydrolase_4"/>
</dbReference>
<evidence type="ECO:0000256" key="7">
    <source>
        <dbReference type="ARBA" id="ARBA00035197"/>
    </source>
</evidence>
<reference evidence="11 12" key="2">
    <citation type="submission" date="2018-11" db="EMBL/GenBank/DDBJ databases">
        <authorList>
            <consortium name="Pathogen Informatics"/>
        </authorList>
    </citation>
    <scope>NUCLEOTIDE SEQUENCE [LARGE SCALE GENOMIC DNA]</scope>
</reference>
<dbReference type="Pfam" id="PF12146">
    <property type="entry name" value="Hydrolase_4"/>
    <property type="match status" value="1"/>
</dbReference>
<dbReference type="PRINTS" id="PR00058">
    <property type="entry name" value="RIBOSOMALL5"/>
</dbReference>
<dbReference type="GO" id="GO:0000027">
    <property type="term" value="P:ribosomal large subunit assembly"/>
    <property type="evidence" value="ECO:0007669"/>
    <property type="project" value="TreeGrafter"/>
</dbReference>
<evidence type="ECO:0000259" key="9">
    <source>
        <dbReference type="Pfam" id="PF12146"/>
    </source>
</evidence>
<dbReference type="STRING" id="60517.A0A0R3W7I8"/>
<feature type="domain" description="Large ribosomal subunit protein uL18 C-terminal eukaryotes" evidence="10">
    <location>
        <begin position="244"/>
        <end position="296"/>
    </location>
</feature>
<evidence type="ECO:0000256" key="1">
    <source>
        <dbReference type="ARBA" id="ARBA00004496"/>
    </source>
</evidence>
<feature type="domain" description="Serine aminopeptidase S33" evidence="9">
    <location>
        <begin position="467"/>
        <end position="593"/>
    </location>
</feature>
<evidence type="ECO:0000259" key="10">
    <source>
        <dbReference type="Pfam" id="PF14204"/>
    </source>
</evidence>
<accession>A0A0R3W7I8</accession>
<sequence length="664" mass="75160">MIGLLSFLLQGLVKVTKNKAYFKRFQVKFRRRREGKTDYYARKRLIWQDKNKYNTPKYRFVVRFTNKDIVCQIIYACMDGDRVMATAYSHELPRYGVKVGLTNYPAAYCTGLLLARRVLKKLKLDSMYQGQTEVNGESYLVESNAKRGAFKCFLDVGLRRTSSGANIFGALKGAVDGGLNIPHSSKRFPGNDSESGEYNAEAHRARIFGQHIAEYMRSLKEESDEAYKRQFGAYLRLGIEADDIEPMYQKAHAAIRQDPSYTKKERPEVKHRRFNRKKLTLKERRERVRQKKAHYLSQLQKDLAVVQLWVLVEVRAVVHRSSVISGYVLSWESEFAAGFSSFSAELLRQRVIAFKDVITRDSWGPLTKSVRKSVVSRLASSPKGELRGGGADFSVGYMMCEELRRVRCSLQSWVEETWKLRHIRPNATDEFAGQRHGVIDANSAKDRTPIFLYLHGMAFNRAYPHRVEVYKLLSRLGFHVMTIDYRGFGNSGGSPQGEEDIVADAISLLRYARGVAPHSPIFIWGSSLGTGIAGSMVKVLNETGGVRPPEGIVLDAPFTNMLAAAYHSPQGKAMRVVLALRHLLKHIFDSLNITYDSEANFQLANCPILILHSADDGIVPIQLGHTVYTTLKKANVDVTFKNLGFQGFGHDRNHEYPGIPSLIR</sequence>
<dbReference type="Proteomes" id="UP000282613">
    <property type="component" value="Unassembled WGS sequence"/>
</dbReference>
<dbReference type="WBParaSite" id="TASK_0000624601-mRNA-1">
    <property type="protein sequence ID" value="TASK_0000624601-mRNA-1"/>
    <property type="gene ID" value="TASK_0000624601"/>
</dbReference>
<dbReference type="GO" id="GO:0022625">
    <property type="term" value="C:cytosolic large ribosomal subunit"/>
    <property type="evidence" value="ECO:0007669"/>
    <property type="project" value="TreeGrafter"/>
</dbReference>
<evidence type="ECO:0000256" key="8">
    <source>
        <dbReference type="ARBA" id="ARBA00035352"/>
    </source>
</evidence>
<comment type="similarity">
    <text evidence="2">Belongs to the universal ribosomal protein uL18 family.</text>
</comment>
<keyword evidence="6" id="KW-0687">Ribonucleoprotein</keyword>
<keyword evidence="4" id="KW-0699">rRNA-binding</keyword>
<keyword evidence="12" id="KW-1185">Reference proteome</keyword>
<evidence type="ECO:0000313" key="13">
    <source>
        <dbReference type="WBParaSite" id="TASK_0000624601-mRNA-1"/>
    </source>
</evidence>
<dbReference type="InterPro" id="IPR029058">
    <property type="entry name" value="AB_hydrolase_fold"/>
</dbReference>
<name>A0A0R3W7I8_TAEAS</name>
<dbReference type="GO" id="GO:0006412">
    <property type="term" value="P:translation"/>
    <property type="evidence" value="ECO:0007669"/>
    <property type="project" value="InterPro"/>
</dbReference>
<evidence type="ECO:0000256" key="3">
    <source>
        <dbReference type="ARBA" id="ARBA00022490"/>
    </source>
</evidence>
<dbReference type="SUPFAM" id="SSF53137">
    <property type="entry name" value="Translational machinery components"/>
    <property type="match status" value="1"/>
</dbReference>
<dbReference type="GO" id="GO:0003735">
    <property type="term" value="F:structural constituent of ribosome"/>
    <property type="evidence" value="ECO:0007669"/>
    <property type="project" value="InterPro"/>
</dbReference>
<keyword evidence="5" id="KW-0689">Ribosomal protein</keyword>
<dbReference type="SUPFAM" id="SSF53474">
    <property type="entry name" value="alpha/beta-Hydrolases"/>
    <property type="match status" value="1"/>
</dbReference>
<dbReference type="PANTHER" id="PTHR23410:SF12">
    <property type="entry name" value="LARGE RIBOSOMAL SUBUNIT PROTEIN UL18"/>
    <property type="match status" value="1"/>
</dbReference>
<evidence type="ECO:0000256" key="5">
    <source>
        <dbReference type="ARBA" id="ARBA00022980"/>
    </source>
</evidence>
<dbReference type="InterPro" id="IPR025607">
    <property type="entry name" value="Ribosomal_uL18_C_euk"/>
</dbReference>
<dbReference type="Pfam" id="PF14204">
    <property type="entry name" value="Ribosomal_L18_c"/>
    <property type="match status" value="1"/>
</dbReference>
<evidence type="ECO:0000313" key="11">
    <source>
        <dbReference type="EMBL" id="VDK36351.1"/>
    </source>
</evidence>
<dbReference type="AlphaFoldDB" id="A0A0R3W7I8"/>
<dbReference type="PANTHER" id="PTHR23410">
    <property type="entry name" value="RIBOSOMAL PROTEIN L5-RELATED"/>
    <property type="match status" value="1"/>
</dbReference>
<proteinExistence type="inferred from homology"/>